<organism evidence="1 2">
    <name type="scientific">Vibrio antiquarius (strain Ex25)</name>
    <dbReference type="NCBI Taxonomy" id="150340"/>
    <lineage>
        <taxon>Bacteria</taxon>
        <taxon>Pseudomonadati</taxon>
        <taxon>Pseudomonadota</taxon>
        <taxon>Gammaproteobacteria</taxon>
        <taxon>Vibrionales</taxon>
        <taxon>Vibrionaceae</taxon>
        <taxon>Vibrio</taxon>
        <taxon>Vibrio diabolicus subgroup</taxon>
    </lineage>
</organism>
<accession>A0ABM9WXU2</accession>
<gene>
    <name evidence="1" type="ORF">VEx25_A0057</name>
</gene>
<keyword evidence="2" id="KW-1185">Reference proteome</keyword>
<name>A0ABM9WXU2_VIBAE</name>
<reference evidence="2" key="1">
    <citation type="submission" date="2006-10" db="EMBL/GenBank/DDBJ databases">
        <authorList>
            <person name="Heidelberg J."/>
            <person name="Sebastian Y."/>
        </authorList>
    </citation>
    <scope>NUCLEOTIDE SEQUENCE [LARGE SCALE GENOMIC DNA]</scope>
    <source>
        <strain evidence="2">EX25</strain>
    </source>
</reference>
<evidence type="ECO:0000313" key="2">
    <source>
        <dbReference type="Proteomes" id="UP000242664"/>
    </source>
</evidence>
<proteinExistence type="predicted"/>
<sequence length="46" mass="5140">MGVLKRIVIAQLLTWVILNDEKIPSNTFALACCYPNEHRAIGTTPK</sequence>
<evidence type="ECO:0000313" key="1">
    <source>
        <dbReference type="EMBL" id="EDN58227.1"/>
    </source>
</evidence>
<protein>
    <submittedName>
        <fullName evidence="1">Uncharacterized protein</fullName>
    </submittedName>
</protein>
<dbReference type="EMBL" id="DS267810">
    <property type="protein sequence ID" value="EDN58227.1"/>
    <property type="molecule type" value="Genomic_DNA"/>
</dbReference>
<dbReference type="Proteomes" id="UP000242664">
    <property type="component" value="Unassembled WGS sequence"/>
</dbReference>